<protein>
    <submittedName>
        <fullName evidence="2">Uncharacterized protein</fullName>
    </submittedName>
</protein>
<organism evidence="2 3">
    <name type="scientific">Sphingomonas astaxanthinifaciens DSM 22298</name>
    <dbReference type="NCBI Taxonomy" id="1123267"/>
    <lineage>
        <taxon>Bacteria</taxon>
        <taxon>Pseudomonadati</taxon>
        <taxon>Pseudomonadota</taxon>
        <taxon>Alphaproteobacteria</taxon>
        <taxon>Sphingomonadales</taxon>
        <taxon>Sphingomonadaceae</taxon>
        <taxon>Sphingomonas</taxon>
    </lineage>
</organism>
<evidence type="ECO:0000313" key="2">
    <source>
        <dbReference type="EMBL" id="GLR46323.1"/>
    </source>
</evidence>
<dbReference type="RefSeq" id="WP_029940599.1">
    <property type="nucleotide sequence ID" value="NZ_BSOO01000001.1"/>
</dbReference>
<sequence length="243" mass="26266">MFGRRTFGRKATAAPAEPMRPATPPAGKIFDDEIFEGERGDFLRSAGYFPADPINDAANAQPLAVLLGDDAAHLRQVTAAAKAVIAAPLAPYQLIPVEVWRGPHGAWLRQRLGLSPYRPWNTLYLAEGPAAVAEFGLPLAERQRDAQEVAFGMEMVAAVHDHLAGAQDGATQAMITLFKALRENLAPLLPPERADMSPPVREGRDLVRAAAIGMAVNFHFPSIEQIQRSHALTLAQPEVQLTA</sequence>
<keyword evidence="3" id="KW-1185">Reference proteome</keyword>
<proteinExistence type="predicted"/>
<gene>
    <name evidence="2" type="ORF">GCM10007925_00340</name>
</gene>
<dbReference type="EMBL" id="BSOO01000001">
    <property type="protein sequence ID" value="GLR46323.1"/>
    <property type="molecule type" value="Genomic_DNA"/>
</dbReference>
<accession>A0ABQ5Z5Z2</accession>
<evidence type="ECO:0000313" key="3">
    <source>
        <dbReference type="Proteomes" id="UP001156703"/>
    </source>
</evidence>
<name>A0ABQ5Z5Z2_9SPHN</name>
<comment type="caution">
    <text evidence="2">The sequence shown here is derived from an EMBL/GenBank/DDBJ whole genome shotgun (WGS) entry which is preliminary data.</text>
</comment>
<dbReference type="Proteomes" id="UP001156703">
    <property type="component" value="Unassembled WGS sequence"/>
</dbReference>
<evidence type="ECO:0000256" key="1">
    <source>
        <dbReference type="SAM" id="MobiDB-lite"/>
    </source>
</evidence>
<reference evidence="3" key="1">
    <citation type="journal article" date="2019" name="Int. J. Syst. Evol. Microbiol.">
        <title>The Global Catalogue of Microorganisms (GCM) 10K type strain sequencing project: providing services to taxonomists for standard genome sequencing and annotation.</title>
        <authorList>
            <consortium name="The Broad Institute Genomics Platform"/>
            <consortium name="The Broad Institute Genome Sequencing Center for Infectious Disease"/>
            <person name="Wu L."/>
            <person name="Ma J."/>
        </authorList>
    </citation>
    <scope>NUCLEOTIDE SEQUENCE [LARGE SCALE GENOMIC DNA]</scope>
    <source>
        <strain evidence="3">NBRC 102146</strain>
    </source>
</reference>
<feature type="region of interest" description="Disordered" evidence="1">
    <location>
        <begin position="1"/>
        <end position="28"/>
    </location>
</feature>